<evidence type="ECO:0000256" key="1">
    <source>
        <dbReference type="ARBA" id="ARBA00001231"/>
    </source>
</evidence>
<organism evidence="8 9">
    <name type="scientific">Enterocloster hominis</name>
    <name type="common">ex Hitch et al. 2024</name>
    <dbReference type="NCBI Taxonomy" id="1917870"/>
    <lineage>
        <taxon>Bacteria</taxon>
        <taxon>Bacillati</taxon>
        <taxon>Bacillota</taxon>
        <taxon>Clostridia</taxon>
        <taxon>Lachnospirales</taxon>
        <taxon>Lachnospiraceae</taxon>
        <taxon>Enterocloster</taxon>
    </lineage>
</organism>
<evidence type="ECO:0000256" key="6">
    <source>
        <dbReference type="SAM" id="MobiDB-lite"/>
    </source>
</evidence>
<feature type="compositionally biased region" description="Basic and acidic residues" evidence="6">
    <location>
        <begin position="58"/>
        <end position="85"/>
    </location>
</feature>
<dbReference type="EMBL" id="JBBMFM010000139">
    <property type="protein sequence ID" value="MEQ2427967.1"/>
    <property type="molecule type" value="Genomic_DNA"/>
</dbReference>
<feature type="region of interest" description="Disordered" evidence="6">
    <location>
        <begin position="40"/>
        <end position="89"/>
    </location>
</feature>
<comment type="similarity">
    <text evidence="2">Belongs to the glycosyl hydrolase 3 family.</text>
</comment>
<feature type="domain" description="Glycoside hydrolase family 3 N-terminal" evidence="7">
    <location>
        <begin position="107"/>
        <end position="438"/>
    </location>
</feature>
<evidence type="ECO:0000259" key="7">
    <source>
        <dbReference type="Pfam" id="PF00933"/>
    </source>
</evidence>
<dbReference type="Gene3D" id="3.20.20.300">
    <property type="entry name" value="Glycoside hydrolase, family 3, N-terminal domain"/>
    <property type="match status" value="1"/>
</dbReference>
<accession>A0ABV1DC62</accession>
<dbReference type="RefSeq" id="WP_008716364.1">
    <property type="nucleotide sequence ID" value="NZ_JBBMFM010000139.1"/>
</dbReference>
<dbReference type="Pfam" id="PF00933">
    <property type="entry name" value="Glyco_hydro_3"/>
    <property type="match status" value="1"/>
</dbReference>
<dbReference type="EC" id="3.2.1.52" evidence="3"/>
<dbReference type="Proteomes" id="UP001454086">
    <property type="component" value="Unassembled WGS sequence"/>
</dbReference>
<sequence length="446" mass="48087">MGKGRSGRKDSKKVWKNRLAGMAAVALLLVAALYSADRLPVRGNGSRGPQAGINGVETRSDEAKDGNDKEKDREYGMGDRDDGRGIRIGGISSQEEWARKQLEGMSLEEKAAQLFIITPEQLTGCGQVTQAGEVTREALRQYPVGGLIYFSNNLEDAGQLKTMTGDTQKMAMEEIGIPLFLSIDEEGGDIARIGKHDGFRVAQVPSMAVIGASGDRVQAYRAGSTIGAYLHEYGLNLDFAPDADVLTNPDNTVVKTRSFGRNPQLVTEMSLAYLEGLWEQGVYGAPKHFPGHGATKGDSHEGFAYTDKTWEELEEAELKPFYAMVGNQVPFIMAGHISLPAITGGDLPCSLSGQVIQGYLRDRMGYEGIIITDALNMGAIEDHYPSGQAAVMALQAGVDMLLMPADFPSAYEAVVEGAGNGEIPLDRLDASVLRILSLKAEIRKIL</sequence>
<evidence type="ECO:0000313" key="8">
    <source>
        <dbReference type="EMBL" id="MEQ2427967.1"/>
    </source>
</evidence>
<protein>
    <recommendedName>
        <fullName evidence="3">beta-N-acetylhexosaminidase</fullName>
        <ecNumber evidence="3">3.2.1.52</ecNumber>
    </recommendedName>
</protein>
<proteinExistence type="inferred from homology"/>
<dbReference type="SUPFAM" id="SSF51445">
    <property type="entry name" value="(Trans)glycosidases"/>
    <property type="match status" value="1"/>
</dbReference>
<keyword evidence="5" id="KW-0326">Glycosidase</keyword>
<dbReference type="InterPro" id="IPR050226">
    <property type="entry name" value="NagZ_Beta-hexosaminidase"/>
</dbReference>
<dbReference type="PANTHER" id="PTHR30480">
    <property type="entry name" value="BETA-HEXOSAMINIDASE-RELATED"/>
    <property type="match status" value="1"/>
</dbReference>
<name>A0ABV1DC62_9FIRM</name>
<keyword evidence="4 8" id="KW-0378">Hydrolase</keyword>
<dbReference type="PANTHER" id="PTHR30480:SF13">
    <property type="entry name" value="BETA-HEXOSAMINIDASE"/>
    <property type="match status" value="1"/>
</dbReference>
<dbReference type="InterPro" id="IPR001764">
    <property type="entry name" value="Glyco_hydro_3_N"/>
</dbReference>
<evidence type="ECO:0000256" key="4">
    <source>
        <dbReference type="ARBA" id="ARBA00022801"/>
    </source>
</evidence>
<reference evidence="8 9" key="1">
    <citation type="submission" date="2024-03" db="EMBL/GenBank/DDBJ databases">
        <title>Human intestinal bacterial collection.</title>
        <authorList>
            <person name="Pauvert C."/>
            <person name="Hitch T.C.A."/>
            <person name="Clavel T."/>
        </authorList>
    </citation>
    <scope>NUCLEOTIDE SEQUENCE [LARGE SCALE GENOMIC DNA]</scope>
    <source>
        <strain evidence="8 9">CLA-SR-H021</strain>
    </source>
</reference>
<evidence type="ECO:0000256" key="2">
    <source>
        <dbReference type="ARBA" id="ARBA00005336"/>
    </source>
</evidence>
<dbReference type="GO" id="GO:0016787">
    <property type="term" value="F:hydrolase activity"/>
    <property type="evidence" value="ECO:0007669"/>
    <property type="project" value="UniProtKB-KW"/>
</dbReference>
<comment type="catalytic activity">
    <reaction evidence="1">
        <text>Hydrolysis of terminal non-reducing N-acetyl-D-hexosamine residues in N-acetyl-beta-D-hexosaminides.</text>
        <dbReference type="EC" id="3.2.1.52"/>
    </reaction>
</comment>
<evidence type="ECO:0000256" key="5">
    <source>
        <dbReference type="ARBA" id="ARBA00023295"/>
    </source>
</evidence>
<evidence type="ECO:0000256" key="3">
    <source>
        <dbReference type="ARBA" id="ARBA00012663"/>
    </source>
</evidence>
<gene>
    <name evidence="8" type="ORF">WMQ36_23670</name>
</gene>
<keyword evidence="9" id="KW-1185">Reference proteome</keyword>
<dbReference type="InterPro" id="IPR017853">
    <property type="entry name" value="GH"/>
</dbReference>
<evidence type="ECO:0000313" key="9">
    <source>
        <dbReference type="Proteomes" id="UP001454086"/>
    </source>
</evidence>
<dbReference type="InterPro" id="IPR036962">
    <property type="entry name" value="Glyco_hydro_3_N_sf"/>
</dbReference>
<comment type="caution">
    <text evidence="8">The sequence shown here is derived from an EMBL/GenBank/DDBJ whole genome shotgun (WGS) entry which is preliminary data.</text>
</comment>